<feature type="region of interest" description="Disordered" evidence="1">
    <location>
        <begin position="70"/>
        <end position="96"/>
    </location>
</feature>
<name>A0A1G7LPW4_PSEOR</name>
<protein>
    <submittedName>
        <fullName evidence="2">Uncharacterized protein</fullName>
    </submittedName>
</protein>
<evidence type="ECO:0000313" key="2">
    <source>
        <dbReference type="EMBL" id="SDF51572.1"/>
    </source>
</evidence>
<evidence type="ECO:0000313" key="3">
    <source>
        <dbReference type="Proteomes" id="UP000198967"/>
    </source>
</evidence>
<dbReference type="EMBL" id="FNBE01000005">
    <property type="protein sequence ID" value="SDF51572.1"/>
    <property type="molecule type" value="Genomic_DNA"/>
</dbReference>
<gene>
    <name evidence="2" type="ORF">SAMN05216377_105149</name>
</gene>
<dbReference type="AlphaFoldDB" id="A0A1G7LPW4"/>
<accession>A0A1G7LPW4</accession>
<reference evidence="2 3" key="1">
    <citation type="submission" date="2016-10" db="EMBL/GenBank/DDBJ databases">
        <authorList>
            <person name="de Groot N.N."/>
        </authorList>
    </citation>
    <scope>NUCLEOTIDE SEQUENCE [LARGE SCALE GENOMIC DNA]</scope>
    <source>
        <strain evidence="2 3">CGMCC 4.3143</strain>
    </source>
</reference>
<proteinExistence type="predicted"/>
<dbReference type="Proteomes" id="UP000198967">
    <property type="component" value="Unassembled WGS sequence"/>
</dbReference>
<dbReference type="OrthoDB" id="3579417at2"/>
<sequence>MTSGGWLTRLAEAHAGLPDEATAARVLAAGGAGTDHVLRALDATRADLGTLGRERMPVALAGSLAAALDAADAETERTDRGGPPPAPPGRGPRRRRRGPLLTAAAAVLVGVVLTGPGPGPTDLAGASGRVLAERTRAVGRLADPAALASCLLQAGVAPPTGALLAGRPLRLNGLDGLLIVLSTGKKGVVRAVVVTPDCGRLLADQTVGE</sequence>
<evidence type="ECO:0000256" key="1">
    <source>
        <dbReference type="SAM" id="MobiDB-lite"/>
    </source>
</evidence>
<dbReference type="RefSeq" id="WP_093080649.1">
    <property type="nucleotide sequence ID" value="NZ_FNBE01000005.1"/>
</dbReference>
<dbReference type="STRING" id="366584.SAMN05216377_105149"/>
<organism evidence="2 3">
    <name type="scientific">Pseudonocardia oroxyli</name>
    <dbReference type="NCBI Taxonomy" id="366584"/>
    <lineage>
        <taxon>Bacteria</taxon>
        <taxon>Bacillati</taxon>
        <taxon>Actinomycetota</taxon>
        <taxon>Actinomycetes</taxon>
        <taxon>Pseudonocardiales</taxon>
        <taxon>Pseudonocardiaceae</taxon>
        <taxon>Pseudonocardia</taxon>
    </lineage>
</organism>
<keyword evidence="3" id="KW-1185">Reference proteome</keyword>